<dbReference type="HOGENOM" id="CLU_3071303_0_0_1"/>
<protein>
    <submittedName>
        <fullName evidence="2">Uncharacterized protein</fullName>
    </submittedName>
</protein>
<dbReference type="AlphaFoldDB" id="T1KWY3"/>
<name>T1KWY3_TETUR</name>
<sequence>MTKYQCKGWKTFILTLQIAFSRVLGLTALLDWVNKSQLGFNGDAFWVAKVIKI</sequence>
<evidence type="ECO:0000256" key="1">
    <source>
        <dbReference type="SAM" id="Phobius"/>
    </source>
</evidence>
<reference evidence="2" key="2">
    <citation type="submission" date="2015-06" db="UniProtKB">
        <authorList>
            <consortium name="EnsemblMetazoa"/>
        </authorList>
    </citation>
    <scope>IDENTIFICATION</scope>
</reference>
<dbReference type="Proteomes" id="UP000015104">
    <property type="component" value="Unassembled WGS sequence"/>
</dbReference>
<accession>T1KWY3</accession>
<proteinExistence type="predicted"/>
<keyword evidence="1" id="KW-0812">Transmembrane</keyword>
<keyword evidence="1" id="KW-1133">Transmembrane helix</keyword>
<evidence type="ECO:0000313" key="2">
    <source>
        <dbReference type="EnsemblMetazoa" id="tetur25g00450.1"/>
    </source>
</evidence>
<dbReference type="EMBL" id="CAEY01000675">
    <property type="status" value="NOT_ANNOTATED_CDS"/>
    <property type="molecule type" value="Genomic_DNA"/>
</dbReference>
<dbReference type="EnsemblMetazoa" id="tetur25g00450.1">
    <property type="protein sequence ID" value="tetur25g00450.1"/>
    <property type="gene ID" value="tetur25g00450"/>
</dbReference>
<keyword evidence="3" id="KW-1185">Reference proteome</keyword>
<reference evidence="3" key="1">
    <citation type="submission" date="2011-08" db="EMBL/GenBank/DDBJ databases">
        <authorList>
            <person name="Rombauts S."/>
        </authorList>
    </citation>
    <scope>NUCLEOTIDE SEQUENCE</scope>
    <source>
        <strain evidence="3">London</strain>
    </source>
</reference>
<organism evidence="2 3">
    <name type="scientific">Tetranychus urticae</name>
    <name type="common">Two-spotted spider mite</name>
    <dbReference type="NCBI Taxonomy" id="32264"/>
    <lineage>
        <taxon>Eukaryota</taxon>
        <taxon>Metazoa</taxon>
        <taxon>Ecdysozoa</taxon>
        <taxon>Arthropoda</taxon>
        <taxon>Chelicerata</taxon>
        <taxon>Arachnida</taxon>
        <taxon>Acari</taxon>
        <taxon>Acariformes</taxon>
        <taxon>Trombidiformes</taxon>
        <taxon>Prostigmata</taxon>
        <taxon>Eleutherengona</taxon>
        <taxon>Raphignathae</taxon>
        <taxon>Tetranychoidea</taxon>
        <taxon>Tetranychidae</taxon>
        <taxon>Tetranychus</taxon>
    </lineage>
</organism>
<evidence type="ECO:0000313" key="3">
    <source>
        <dbReference type="Proteomes" id="UP000015104"/>
    </source>
</evidence>
<keyword evidence="1" id="KW-0472">Membrane</keyword>
<feature type="transmembrane region" description="Helical" evidence="1">
    <location>
        <begin position="12"/>
        <end position="30"/>
    </location>
</feature>